<dbReference type="GO" id="GO:0005783">
    <property type="term" value="C:endoplasmic reticulum"/>
    <property type="evidence" value="ECO:0007669"/>
    <property type="project" value="TreeGrafter"/>
</dbReference>
<feature type="transmembrane region" description="Helical" evidence="1">
    <location>
        <begin position="109"/>
        <end position="127"/>
    </location>
</feature>
<protein>
    <recommendedName>
        <fullName evidence="4">DUF962 domain-containing protein</fullName>
    </recommendedName>
</protein>
<name>A0A3R7CT63_9STRA</name>
<dbReference type="EMBL" id="QUSY01002863">
    <property type="protein sequence ID" value="RHY19637.1"/>
    <property type="molecule type" value="Genomic_DNA"/>
</dbReference>
<dbReference type="Proteomes" id="UP000285060">
    <property type="component" value="Unassembled WGS sequence"/>
</dbReference>
<accession>A0A3R7CT63</accession>
<evidence type="ECO:0000256" key="1">
    <source>
        <dbReference type="SAM" id="Phobius"/>
    </source>
</evidence>
<feature type="transmembrane region" description="Helical" evidence="1">
    <location>
        <begin position="171"/>
        <end position="192"/>
    </location>
</feature>
<feature type="transmembrane region" description="Helical" evidence="1">
    <location>
        <begin position="53"/>
        <end position="72"/>
    </location>
</feature>
<evidence type="ECO:0008006" key="4">
    <source>
        <dbReference type="Google" id="ProtNLM"/>
    </source>
</evidence>
<dbReference type="GO" id="GO:0046521">
    <property type="term" value="P:sphingoid catabolic process"/>
    <property type="evidence" value="ECO:0007669"/>
    <property type="project" value="TreeGrafter"/>
</dbReference>
<dbReference type="Pfam" id="PF06127">
    <property type="entry name" value="Mpo1-like"/>
    <property type="match status" value="1"/>
</dbReference>
<dbReference type="VEuPathDB" id="FungiDB:H310_04138"/>
<dbReference type="GO" id="GO:0016020">
    <property type="term" value="C:membrane"/>
    <property type="evidence" value="ECO:0007669"/>
    <property type="project" value="GOC"/>
</dbReference>
<evidence type="ECO:0000313" key="2">
    <source>
        <dbReference type="EMBL" id="RHY19637.1"/>
    </source>
</evidence>
<keyword evidence="1" id="KW-0812">Transmembrane</keyword>
<reference evidence="2 3" key="1">
    <citation type="submission" date="2018-08" db="EMBL/GenBank/DDBJ databases">
        <title>Aphanomyces genome sequencing and annotation.</title>
        <authorList>
            <person name="Minardi D."/>
            <person name="Oidtmann B."/>
            <person name="Van Der Giezen M."/>
            <person name="Studholme D.J."/>
        </authorList>
    </citation>
    <scope>NUCLEOTIDE SEQUENCE [LARGE SCALE GENOMIC DNA]</scope>
    <source>
        <strain evidence="2 3">NJM0002</strain>
    </source>
</reference>
<organism evidence="2 3">
    <name type="scientific">Aphanomyces invadans</name>
    <dbReference type="NCBI Taxonomy" id="157072"/>
    <lineage>
        <taxon>Eukaryota</taxon>
        <taxon>Sar</taxon>
        <taxon>Stramenopiles</taxon>
        <taxon>Oomycota</taxon>
        <taxon>Saprolegniomycetes</taxon>
        <taxon>Saprolegniales</taxon>
        <taxon>Verrucalvaceae</taxon>
        <taxon>Aphanomyces</taxon>
    </lineage>
</organism>
<evidence type="ECO:0000313" key="3">
    <source>
        <dbReference type="Proteomes" id="UP000285060"/>
    </source>
</evidence>
<sequence length="224" mass="25469">MVEVIYPDAPTLAAQLRSAVREWTKAMLFKDKFDLEKQVEFYLSYHSNPINKLLHVICIWPILLSAIFLLCSTTPYFDVPFQPYVVANTALVGAVIYVVWYIVLDSYAGTLAASFIVAMYIWSNVYISHAVATTGESPWRMALGIHVTAWIIQFIGHGVFEKRAPALLDSWDQAIITAPLFVLLEVLLPFGYRRDMHDRIEAQVAVNVAKFKQERAQRLKDKAT</sequence>
<comment type="caution">
    <text evidence="2">The sequence shown here is derived from an EMBL/GenBank/DDBJ whole genome shotgun (WGS) entry which is preliminary data.</text>
</comment>
<feature type="transmembrane region" description="Helical" evidence="1">
    <location>
        <begin position="84"/>
        <end position="103"/>
    </location>
</feature>
<keyword evidence="1" id="KW-0472">Membrane</keyword>
<gene>
    <name evidence="2" type="ORF">DYB32_010196</name>
</gene>
<keyword evidence="1" id="KW-1133">Transmembrane helix</keyword>
<keyword evidence="3" id="KW-1185">Reference proteome</keyword>
<dbReference type="PANTHER" id="PTHR28026:SF9">
    <property type="entry name" value="2-HYDROXY-PALMITIC ACID DIOXYGENASE MPO1"/>
    <property type="match status" value="1"/>
</dbReference>
<dbReference type="AlphaFoldDB" id="A0A3R7CT63"/>
<dbReference type="InterPro" id="IPR009305">
    <property type="entry name" value="Mpo1-like"/>
</dbReference>
<dbReference type="PANTHER" id="PTHR28026">
    <property type="entry name" value="DUF962 DOMAIN PROTEIN (AFU_ORTHOLOGUE AFUA_8G05310)"/>
    <property type="match status" value="1"/>
</dbReference>
<proteinExistence type="predicted"/>
<feature type="transmembrane region" description="Helical" evidence="1">
    <location>
        <begin position="139"/>
        <end position="159"/>
    </location>
</feature>